<dbReference type="GO" id="GO:0003700">
    <property type="term" value="F:DNA-binding transcription factor activity"/>
    <property type="evidence" value="ECO:0007669"/>
    <property type="project" value="InterPro"/>
</dbReference>
<dbReference type="SUPFAM" id="SSF46689">
    <property type="entry name" value="Homeodomain-like"/>
    <property type="match status" value="2"/>
</dbReference>
<dbReference type="InterPro" id="IPR010499">
    <property type="entry name" value="AraC_E-bd"/>
</dbReference>
<dbReference type="InterPro" id="IPR018062">
    <property type="entry name" value="HTH_AraC-typ_CS"/>
</dbReference>
<dbReference type="InterPro" id="IPR011256">
    <property type="entry name" value="Reg_factor_effector_dom_sf"/>
</dbReference>
<dbReference type="PANTHER" id="PTHR40055">
    <property type="entry name" value="TRANSCRIPTIONAL REGULATOR YGIV-RELATED"/>
    <property type="match status" value="1"/>
</dbReference>
<dbReference type="InterPro" id="IPR009057">
    <property type="entry name" value="Homeodomain-like_sf"/>
</dbReference>
<dbReference type="PROSITE" id="PS00041">
    <property type="entry name" value="HTH_ARAC_FAMILY_1"/>
    <property type="match status" value="1"/>
</dbReference>
<dbReference type="InterPro" id="IPR018060">
    <property type="entry name" value="HTH_AraC"/>
</dbReference>
<dbReference type="InterPro" id="IPR050908">
    <property type="entry name" value="SmbC-like"/>
</dbReference>
<proteinExistence type="predicted"/>
<protein>
    <submittedName>
        <fullName evidence="5">AraC family transcriptional regulator</fullName>
    </submittedName>
</protein>
<dbReference type="EMBL" id="JAVRAA010000003">
    <property type="protein sequence ID" value="MDT0336503.1"/>
    <property type="molecule type" value="Genomic_DNA"/>
</dbReference>
<sequence>MKHGKAMESEAGPARAAVTAVRIRHYCRIHRHRLDQSHWPERLVAAQKAQDRLSHFFGAGIHCAMDLDSVRRYRSRMAKVLAAIAADPLAPHSLEELAAIAAFSPFHFHRLYRSLTGETIMDTLRHHRLARAALQLANQGDSVTEIALACGYDSPQAFTRAFRQFSGQSPSAFRRKIALMTQTSRLVDVMQPLPLPMKVPLVEQGALQLLGLRHEGPISTIAHTHRRLHQLLGKRTAPVRYGVCFGDPDQGTSFRYFAAALRQATDPLEGVLEPLDIPAGSYACHTVIGPYTQINASIAALYSTWLPYSGYEPDDRPLIECYRNQPHQVPQEALHTDLLIPVRPLR</sequence>
<keyword evidence="3" id="KW-0804">Transcription</keyword>
<dbReference type="GO" id="GO:0043565">
    <property type="term" value="F:sequence-specific DNA binding"/>
    <property type="evidence" value="ECO:0007669"/>
    <property type="project" value="InterPro"/>
</dbReference>
<dbReference type="Pfam" id="PF12833">
    <property type="entry name" value="HTH_18"/>
    <property type="match status" value="1"/>
</dbReference>
<dbReference type="Gene3D" id="3.20.80.10">
    <property type="entry name" value="Regulatory factor, effector binding domain"/>
    <property type="match status" value="1"/>
</dbReference>
<feature type="domain" description="HTH araC/xylS-type" evidence="4">
    <location>
        <begin position="78"/>
        <end position="176"/>
    </location>
</feature>
<evidence type="ECO:0000256" key="3">
    <source>
        <dbReference type="ARBA" id="ARBA00023163"/>
    </source>
</evidence>
<dbReference type="SMART" id="SM00871">
    <property type="entry name" value="AraC_E_bind"/>
    <property type="match status" value="1"/>
</dbReference>
<dbReference type="InterPro" id="IPR029442">
    <property type="entry name" value="GyrI-like"/>
</dbReference>
<organism evidence="5">
    <name type="scientific">Herbaspirillum huttiense subsp. nephrolepidis</name>
    <dbReference type="NCBI Taxonomy" id="3075126"/>
    <lineage>
        <taxon>Bacteria</taxon>
        <taxon>Pseudomonadati</taxon>
        <taxon>Pseudomonadota</taxon>
        <taxon>Betaproteobacteria</taxon>
        <taxon>Burkholderiales</taxon>
        <taxon>Oxalobacteraceae</taxon>
        <taxon>Herbaspirillum</taxon>
    </lineage>
</organism>
<evidence type="ECO:0000313" key="5">
    <source>
        <dbReference type="EMBL" id="MDT0336503.1"/>
    </source>
</evidence>
<evidence type="ECO:0000256" key="1">
    <source>
        <dbReference type="ARBA" id="ARBA00023015"/>
    </source>
</evidence>
<comment type="caution">
    <text evidence="5">The sequence shown here is derived from an EMBL/GenBank/DDBJ whole genome shotgun (WGS) entry which is preliminary data.</text>
</comment>
<dbReference type="SUPFAM" id="SSF55136">
    <property type="entry name" value="Probable bacterial effector-binding domain"/>
    <property type="match status" value="1"/>
</dbReference>
<gene>
    <name evidence="5" type="ORF">RJN63_06690</name>
</gene>
<dbReference type="InterPro" id="IPR020449">
    <property type="entry name" value="Tscrpt_reg_AraC-type_HTH"/>
</dbReference>
<dbReference type="PANTHER" id="PTHR40055:SF1">
    <property type="entry name" value="TRANSCRIPTIONAL REGULATOR YGIV-RELATED"/>
    <property type="match status" value="1"/>
</dbReference>
<reference evidence="5" key="1">
    <citation type="submission" date="2023-02" db="EMBL/GenBank/DDBJ databases">
        <title>Description of Herbaspirillum huttiense subsp. nephrolepsisexaltata and Herbaspirillum huttiense subsp. lycopersicon.</title>
        <authorList>
            <person name="Poudel M."/>
            <person name="Sharma A."/>
            <person name="Goss E."/>
            <person name="Tapia J.H."/>
            <person name="Harmon C.M."/>
            <person name="Jones J.B."/>
        </authorList>
    </citation>
    <scope>NUCLEOTIDE SEQUENCE</scope>
    <source>
        <strain evidence="5">NC40101</strain>
    </source>
</reference>
<dbReference type="SMART" id="SM00342">
    <property type="entry name" value="HTH_ARAC"/>
    <property type="match status" value="1"/>
</dbReference>
<dbReference type="RefSeq" id="WP_310836574.1">
    <property type="nucleotide sequence ID" value="NZ_JAVLSM010000004.1"/>
</dbReference>
<keyword evidence="2" id="KW-0238">DNA-binding</keyword>
<evidence type="ECO:0000259" key="4">
    <source>
        <dbReference type="PROSITE" id="PS01124"/>
    </source>
</evidence>
<dbReference type="Gene3D" id="1.10.10.60">
    <property type="entry name" value="Homeodomain-like"/>
    <property type="match status" value="2"/>
</dbReference>
<name>A0AAE4K3M9_9BURK</name>
<dbReference type="PROSITE" id="PS01124">
    <property type="entry name" value="HTH_ARAC_FAMILY_2"/>
    <property type="match status" value="1"/>
</dbReference>
<dbReference type="PRINTS" id="PR00032">
    <property type="entry name" value="HTHARAC"/>
</dbReference>
<dbReference type="Pfam" id="PF06445">
    <property type="entry name" value="GyrI-like"/>
    <property type="match status" value="1"/>
</dbReference>
<dbReference type="AlphaFoldDB" id="A0AAE4K3M9"/>
<evidence type="ECO:0000256" key="2">
    <source>
        <dbReference type="ARBA" id="ARBA00023125"/>
    </source>
</evidence>
<keyword evidence="1" id="KW-0805">Transcription regulation</keyword>
<accession>A0AAE4K3M9</accession>